<evidence type="ECO:0000256" key="3">
    <source>
        <dbReference type="ARBA" id="ARBA00022729"/>
    </source>
</evidence>
<dbReference type="Gene3D" id="3.40.50.1980">
    <property type="entry name" value="Nitrogenase molybdenum iron protein domain"/>
    <property type="match status" value="2"/>
</dbReference>
<dbReference type="Proteomes" id="UP000005753">
    <property type="component" value="Chromosome"/>
</dbReference>
<evidence type="ECO:0000256" key="5">
    <source>
        <dbReference type="SAM" id="MobiDB-lite"/>
    </source>
</evidence>
<gene>
    <name evidence="7" type="ORF">EubceDRAFT1_2784</name>
</gene>
<dbReference type="GO" id="GO:0030001">
    <property type="term" value="P:metal ion transport"/>
    <property type="evidence" value="ECO:0007669"/>
    <property type="project" value="InterPro"/>
</dbReference>
<name>I5AXG0_EUBC6</name>
<dbReference type="AlphaFoldDB" id="I5AXG0"/>
<feature type="region of interest" description="Disordered" evidence="5">
    <location>
        <begin position="133"/>
        <end position="207"/>
    </location>
</feature>
<keyword evidence="8" id="KW-1185">Reference proteome</keyword>
<feature type="signal peptide" evidence="6">
    <location>
        <begin position="1"/>
        <end position="21"/>
    </location>
</feature>
<sequence>MKNRIMILATASILVAGLFSACGKTAEGRVKSGSVAAEDGRLSIVCTNFPEYDFARAIAGDEADITMLLKPGAESHTFEPTPDQMITIQNSDLFVYVGGDSDEWVEDILASMDSTKLTTFKLMDKVDTVEEELVEGMEPEDEEEGDSESVKSESAGADEEVDSEAVKSGSVGEEADVKKVTSGSSADSGKDEEEEGPEMDEHVWTSPKNAEKLVDAMAESLGELDEDHRELFRKNADAYIKEIEQVDAEIREVVDNGKRKEIIVADRFPFRYFCDEFGLTYYAAFPGCSTDTQPSAKTVAFLTDKVSEDNIPVVFHIELSNGQMAEAISGDTGAKVCELNAVHNVSDKDFKAGETYVSLMRRNVDVLKEALQ</sequence>
<evidence type="ECO:0000256" key="2">
    <source>
        <dbReference type="ARBA" id="ARBA00022448"/>
    </source>
</evidence>
<proteinExistence type="inferred from homology"/>
<evidence type="ECO:0000313" key="8">
    <source>
        <dbReference type="Proteomes" id="UP000005753"/>
    </source>
</evidence>
<keyword evidence="2" id="KW-0813">Transport</keyword>
<feature type="coiled-coil region" evidence="4">
    <location>
        <begin position="229"/>
        <end position="256"/>
    </location>
</feature>
<dbReference type="HOGENOM" id="CLU_016838_1_0_9"/>
<dbReference type="PANTHER" id="PTHR42953:SF3">
    <property type="entry name" value="HIGH-AFFINITY ZINC UPTAKE SYSTEM PROTEIN ZNUA"/>
    <property type="match status" value="1"/>
</dbReference>
<reference evidence="7 8" key="2">
    <citation type="submission" date="2012-02" db="EMBL/GenBank/DDBJ databases">
        <title>Improved High-Quality Draft sequence of Eubacterium cellulosolvens 6.</title>
        <authorList>
            <consortium name="US DOE Joint Genome Institute"/>
            <person name="Lucas S."/>
            <person name="Han J."/>
            <person name="Lapidus A."/>
            <person name="Cheng J.-F."/>
            <person name="Goodwin L."/>
            <person name="Pitluck S."/>
            <person name="Peters L."/>
            <person name="Mikhailova N."/>
            <person name="Gu W."/>
            <person name="Detter J.C."/>
            <person name="Han C."/>
            <person name="Tapia R."/>
            <person name="Land M."/>
            <person name="Hauser L."/>
            <person name="Kyrpides N."/>
            <person name="Ivanova N."/>
            <person name="Pagani I."/>
            <person name="Johnson E."/>
            <person name="Mukhopadhyay B."/>
            <person name="Anderson I."/>
            <person name="Woyke T."/>
        </authorList>
    </citation>
    <scope>NUCLEOTIDE SEQUENCE [LARGE SCALE GENOMIC DNA]</scope>
    <source>
        <strain evidence="7 8">6</strain>
    </source>
</reference>
<dbReference type="PROSITE" id="PS51257">
    <property type="entry name" value="PROKAR_LIPOPROTEIN"/>
    <property type="match status" value="1"/>
</dbReference>
<evidence type="ECO:0000256" key="6">
    <source>
        <dbReference type="SAM" id="SignalP"/>
    </source>
</evidence>
<organism evidence="7 8">
    <name type="scientific">Eubacterium cellulosolvens (strain ATCC 43171 / JCM 9499 / 6)</name>
    <name type="common">Cillobacterium cellulosolvens</name>
    <dbReference type="NCBI Taxonomy" id="633697"/>
    <lineage>
        <taxon>Bacteria</taxon>
        <taxon>Bacillati</taxon>
        <taxon>Bacillota</taxon>
        <taxon>Clostridia</taxon>
        <taxon>Eubacteriales</taxon>
        <taxon>Eubacteriaceae</taxon>
        <taxon>Eubacterium</taxon>
    </lineage>
</organism>
<keyword evidence="4" id="KW-0175">Coiled coil</keyword>
<feature type="compositionally biased region" description="Acidic residues" evidence="5">
    <location>
        <begin position="133"/>
        <end position="147"/>
    </location>
</feature>
<evidence type="ECO:0000256" key="1">
    <source>
        <dbReference type="ARBA" id="ARBA00011028"/>
    </source>
</evidence>
<evidence type="ECO:0000313" key="7">
    <source>
        <dbReference type="EMBL" id="EIM58483.1"/>
    </source>
</evidence>
<evidence type="ECO:0000256" key="4">
    <source>
        <dbReference type="SAM" id="Coils"/>
    </source>
</evidence>
<protein>
    <submittedName>
        <fullName evidence="7">ABC-type metal ion transport system, periplasmic component/surface adhesin</fullName>
    </submittedName>
</protein>
<dbReference type="SUPFAM" id="SSF53807">
    <property type="entry name" value="Helical backbone' metal receptor"/>
    <property type="match status" value="1"/>
</dbReference>
<dbReference type="Pfam" id="PF01297">
    <property type="entry name" value="ZnuA"/>
    <property type="match status" value="1"/>
</dbReference>
<accession>I5AXG0</accession>
<dbReference type="EMBL" id="CM001487">
    <property type="protein sequence ID" value="EIM58483.1"/>
    <property type="molecule type" value="Genomic_DNA"/>
</dbReference>
<keyword evidence="3 6" id="KW-0732">Signal</keyword>
<dbReference type="InterPro" id="IPR050492">
    <property type="entry name" value="Bact_metal-bind_prot9"/>
</dbReference>
<dbReference type="GO" id="GO:0046872">
    <property type="term" value="F:metal ion binding"/>
    <property type="evidence" value="ECO:0007669"/>
    <property type="project" value="InterPro"/>
</dbReference>
<dbReference type="OrthoDB" id="9810636at2"/>
<dbReference type="eggNOG" id="COG0803">
    <property type="taxonomic scope" value="Bacteria"/>
</dbReference>
<reference evidence="7 8" key="1">
    <citation type="submission" date="2010-08" db="EMBL/GenBank/DDBJ databases">
        <authorList>
            <consortium name="US DOE Joint Genome Institute (JGI-PGF)"/>
            <person name="Lucas S."/>
            <person name="Copeland A."/>
            <person name="Lapidus A."/>
            <person name="Cheng J.-F."/>
            <person name="Bruce D."/>
            <person name="Goodwin L."/>
            <person name="Pitluck S."/>
            <person name="Land M.L."/>
            <person name="Hauser L."/>
            <person name="Chang Y.-J."/>
            <person name="Anderson I.J."/>
            <person name="Johnson E."/>
            <person name="Mulhopadhyay B."/>
            <person name="Kyrpides N."/>
            <person name="Woyke T.J."/>
        </authorList>
    </citation>
    <scope>NUCLEOTIDE SEQUENCE [LARGE SCALE GENOMIC DNA]</scope>
    <source>
        <strain evidence="7 8">6</strain>
    </source>
</reference>
<dbReference type="InterPro" id="IPR006127">
    <property type="entry name" value="ZnuA-like"/>
</dbReference>
<dbReference type="PANTHER" id="PTHR42953">
    <property type="entry name" value="HIGH-AFFINITY ZINC UPTAKE SYSTEM PROTEIN ZNUA-RELATED"/>
    <property type="match status" value="1"/>
</dbReference>
<feature type="chain" id="PRO_5003700316" evidence="6">
    <location>
        <begin position="22"/>
        <end position="372"/>
    </location>
</feature>
<dbReference type="STRING" id="633697.EubceDRAFT1_2784"/>
<comment type="similarity">
    <text evidence="1">Belongs to the bacterial solute-binding protein 9 family.</text>
</comment>